<dbReference type="InterPro" id="IPR045865">
    <property type="entry name" value="ACT-like_dom_sf"/>
</dbReference>
<organism evidence="4 5">
    <name type="scientific">Aspergillus puulaauensis</name>
    <dbReference type="NCBI Taxonomy" id="1220207"/>
    <lineage>
        <taxon>Eukaryota</taxon>
        <taxon>Fungi</taxon>
        <taxon>Dikarya</taxon>
        <taxon>Ascomycota</taxon>
        <taxon>Pezizomycotina</taxon>
        <taxon>Eurotiomycetes</taxon>
        <taxon>Eurotiomycetidae</taxon>
        <taxon>Eurotiales</taxon>
        <taxon>Aspergillaceae</taxon>
        <taxon>Aspergillus</taxon>
    </lineage>
</organism>
<keyword evidence="1" id="KW-0554">One-carbon metabolism</keyword>
<dbReference type="EMBL" id="AP024443">
    <property type="protein sequence ID" value="BCS18720.1"/>
    <property type="molecule type" value="Genomic_DNA"/>
</dbReference>
<dbReference type="PIRSF" id="PIRSF036480">
    <property type="entry name" value="FormyFH4_hydr"/>
    <property type="match status" value="1"/>
</dbReference>
<dbReference type="RefSeq" id="XP_041550914.1">
    <property type="nucleotide sequence ID" value="XM_041697650.1"/>
</dbReference>
<dbReference type="GO" id="GO:0006730">
    <property type="term" value="P:one-carbon metabolic process"/>
    <property type="evidence" value="ECO:0007669"/>
    <property type="project" value="UniProtKB-KW"/>
</dbReference>
<dbReference type="InterPro" id="IPR002912">
    <property type="entry name" value="ACT_dom"/>
</dbReference>
<dbReference type="SUPFAM" id="SSF55021">
    <property type="entry name" value="ACT-like"/>
    <property type="match status" value="1"/>
</dbReference>
<dbReference type="InterPro" id="IPR036477">
    <property type="entry name" value="Formyl_transf_N_sf"/>
</dbReference>
<name>A0A7R7XCI0_9EURO</name>
<dbReference type="KEGG" id="apuu:APUU_11549S"/>
<dbReference type="Pfam" id="PF01842">
    <property type="entry name" value="ACT"/>
    <property type="match status" value="1"/>
</dbReference>
<dbReference type="InterPro" id="IPR044074">
    <property type="entry name" value="PurU_ACT"/>
</dbReference>
<dbReference type="OrthoDB" id="4239773at2759"/>
<gene>
    <name evidence="4" type="ORF">APUU_11549S</name>
</gene>
<dbReference type="CDD" id="cd04875">
    <property type="entry name" value="ACT_F4HF-DF"/>
    <property type="match status" value="1"/>
</dbReference>
<keyword evidence="2" id="KW-0378">Hydrolase</keyword>
<dbReference type="PANTHER" id="PTHR42706">
    <property type="entry name" value="FORMYLTETRAHYDROFOLATE DEFORMYLASE"/>
    <property type="match status" value="1"/>
</dbReference>
<evidence type="ECO:0000313" key="5">
    <source>
        <dbReference type="Proteomes" id="UP000654913"/>
    </source>
</evidence>
<dbReference type="AlphaFoldDB" id="A0A7R7XCI0"/>
<dbReference type="Proteomes" id="UP000654913">
    <property type="component" value="Chromosome 1"/>
</dbReference>
<reference evidence="4" key="1">
    <citation type="submission" date="2021-01" db="EMBL/GenBank/DDBJ databases">
        <authorList>
            <consortium name="Aspergillus puulaauensis MK2 genome sequencing consortium"/>
            <person name="Kazuki M."/>
            <person name="Futagami T."/>
        </authorList>
    </citation>
    <scope>NUCLEOTIDE SEQUENCE</scope>
    <source>
        <strain evidence="4">MK2</strain>
    </source>
</reference>
<dbReference type="GO" id="GO:0006520">
    <property type="term" value="P:amino acid metabolic process"/>
    <property type="evidence" value="ECO:0007669"/>
    <property type="project" value="UniProtKB-ARBA"/>
</dbReference>
<feature type="domain" description="ACT" evidence="3">
    <location>
        <begin position="4"/>
        <end position="84"/>
    </location>
</feature>
<dbReference type="HAMAP" id="MF_01927">
    <property type="entry name" value="PurU"/>
    <property type="match status" value="1"/>
</dbReference>
<sequence length="289" mass="31885">MSFILTLSCPDRPGIVSAVTGFLVQHNLNIIDSSQYGDPTSHSFFMRMHFGPDTTTGSSDASAPSLESLRKAFDPIATAHSMSFQLLPADHKPRVLIMVSKIGHCLNDLLFRQSTGQLAVEIPLIVSNHPEFAQLAATYKVPFMHLPVTADTKQQQETRILELIKEYEIELVVLARYMQVLSPTLCEAMSGKIINIHHSFLPSFKGAKPYHQAYDRGVKLVGATAHFVTSDLDEGPIIEQNVVRVNHGLSPKELTHAGSNVESNVLAAAVKYFAERRVLLNGHKTVVFN</sequence>
<proteinExistence type="inferred from homology"/>
<dbReference type="CDD" id="cd08648">
    <property type="entry name" value="FMT_core_Formyl-FH4-Hydrolase_C"/>
    <property type="match status" value="1"/>
</dbReference>
<accession>A0A7R7XCI0</accession>
<dbReference type="PANTHER" id="PTHR42706:SF1">
    <property type="entry name" value="FORMYLTETRAHYDROFOLATE DEFORMYLASE 2, MITOCHONDRIAL"/>
    <property type="match status" value="1"/>
</dbReference>
<reference evidence="4" key="2">
    <citation type="submission" date="2021-02" db="EMBL/GenBank/DDBJ databases">
        <title>Aspergillus puulaauensis MK2 genome sequence.</title>
        <authorList>
            <person name="Futagami T."/>
            <person name="Mori K."/>
            <person name="Kadooka C."/>
            <person name="Tanaka T."/>
        </authorList>
    </citation>
    <scope>NUCLEOTIDE SEQUENCE</scope>
    <source>
        <strain evidence="4">MK2</strain>
    </source>
</reference>
<evidence type="ECO:0000259" key="3">
    <source>
        <dbReference type="PROSITE" id="PS51671"/>
    </source>
</evidence>
<dbReference type="GO" id="GO:0046394">
    <property type="term" value="P:carboxylic acid biosynthetic process"/>
    <property type="evidence" value="ECO:0007669"/>
    <property type="project" value="UniProtKB-ARBA"/>
</dbReference>
<dbReference type="SUPFAM" id="SSF53328">
    <property type="entry name" value="Formyltransferase"/>
    <property type="match status" value="1"/>
</dbReference>
<dbReference type="Gene3D" id="3.30.70.260">
    <property type="match status" value="1"/>
</dbReference>
<evidence type="ECO:0000256" key="1">
    <source>
        <dbReference type="ARBA" id="ARBA00022563"/>
    </source>
</evidence>
<dbReference type="GeneID" id="64968726"/>
<protein>
    <recommendedName>
        <fullName evidence="3">ACT domain-containing protein</fullName>
    </recommendedName>
</protein>
<dbReference type="NCBIfam" id="NF004684">
    <property type="entry name" value="PRK06027.1"/>
    <property type="match status" value="1"/>
</dbReference>
<dbReference type="Pfam" id="PF00551">
    <property type="entry name" value="Formyl_trans_N"/>
    <property type="match status" value="1"/>
</dbReference>
<evidence type="ECO:0000256" key="2">
    <source>
        <dbReference type="ARBA" id="ARBA00022801"/>
    </source>
</evidence>
<dbReference type="InterPro" id="IPR002376">
    <property type="entry name" value="Formyl_transf_N"/>
</dbReference>
<dbReference type="GO" id="GO:0008864">
    <property type="term" value="F:formyltetrahydrofolate deformylase activity"/>
    <property type="evidence" value="ECO:0007669"/>
    <property type="project" value="InterPro"/>
</dbReference>
<dbReference type="Gene3D" id="3.40.50.170">
    <property type="entry name" value="Formyl transferase, N-terminal domain"/>
    <property type="match status" value="1"/>
</dbReference>
<dbReference type="PRINTS" id="PR01575">
    <property type="entry name" value="FFH4HYDRLASE"/>
</dbReference>
<dbReference type="InterPro" id="IPR004810">
    <property type="entry name" value="PurU"/>
</dbReference>
<dbReference type="PROSITE" id="PS51671">
    <property type="entry name" value="ACT"/>
    <property type="match status" value="1"/>
</dbReference>
<dbReference type="InterPro" id="IPR041729">
    <property type="entry name" value="Formyl-FH4-Hydrolase_C"/>
</dbReference>
<dbReference type="GO" id="GO:0006189">
    <property type="term" value="P:'de novo' IMP biosynthetic process"/>
    <property type="evidence" value="ECO:0007669"/>
    <property type="project" value="InterPro"/>
</dbReference>
<dbReference type="NCBIfam" id="TIGR00655">
    <property type="entry name" value="PurU"/>
    <property type="match status" value="1"/>
</dbReference>
<evidence type="ECO:0000313" key="4">
    <source>
        <dbReference type="EMBL" id="BCS18720.1"/>
    </source>
</evidence>
<keyword evidence="5" id="KW-1185">Reference proteome</keyword>